<gene>
    <name evidence="3" type="ORF">LLUT_LOCUS11831</name>
</gene>
<proteinExistence type="predicted"/>
<keyword evidence="4" id="KW-1185">Reference proteome</keyword>
<dbReference type="AlphaFoldDB" id="A0AAV1WNX0"/>
<reference evidence="3 4" key="1">
    <citation type="submission" date="2024-03" db="EMBL/GenBank/DDBJ databases">
        <authorList>
            <person name="Martinez-Hernandez J."/>
        </authorList>
    </citation>
    <scope>NUCLEOTIDE SEQUENCE [LARGE SCALE GENOMIC DNA]</scope>
</reference>
<comment type="caution">
    <text evidence="3">The sequence shown here is derived from an EMBL/GenBank/DDBJ whole genome shotgun (WGS) entry which is preliminary data.</text>
</comment>
<keyword evidence="1" id="KW-0694">RNA-binding</keyword>
<evidence type="ECO:0000313" key="3">
    <source>
        <dbReference type="EMBL" id="CAL0310771.1"/>
    </source>
</evidence>
<dbReference type="SUPFAM" id="SSF54768">
    <property type="entry name" value="dsRNA-binding domain-like"/>
    <property type="match status" value="1"/>
</dbReference>
<evidence type="ECO:0000259" key="2">
    <source>
        <dbReference type="PROSITE" id="PS50137"/>
    </source>
</evidence>
<evidence type="ECO:0000313" key="4">
    <source>
        <dbReference type="Proteomes" id="UP001497480"/>
    </source>
</evidence>
<dbReference type="GO" id="GO:0003723">
    <property type="term" value="F:RNA binding"/>
    <property type="evidence" value="ECO:0007669"/>
    <property type="project" value="UniProtKB-UniRule"/>
</dbReference>
<dbReference type="InterPro" id="IPR014720">
    <property type="entry name" value="dsRBD_dom"/>
</dbReference>
<organism evidence="3 4">
    <name type="scientific">Lupinus luteus</name>
    <name type="common">European yellow lupine</name>
    <dbReference type="NCBI Taxonomy" id="3873"/>
    <lineage>
        <taxon>Eukaryota</taxon>
        <taxon>Viridiplantae</taxon>
        <taxon>Streptophyta</taxon>
        <taxon>Embryophyta</taxon>
        <taxon>Tracheophyta</taxon>
        <taxon>Spermatophyta</taxon>
        <taxon>Magnoliopsida</taxon>
        <taxon>eudicotyledons</taxon>
        <taxon>Gunneridae</taxon>
        <taxon>Pentapetalae</taxon>
        <taxon>rosids</taxon>
        <taxon>fabids</taxon>
        <taxon>Fabales</taxon>
        <taxon>Fabaceae</taxon>
        <taxon>Papilionoideae</taxon>
        <taxon>50 kb inversion clade</taxon>
        <taxon>genistoids sensu lato</taxon>
        <taxon>core genistoids</taxon>
        <taxon>Genisteae</taxon>
        <taxon>Lupinus</taxon>
    </lineage>
</organism>
<dbReference type="EMBL" id="CAXHTB010000008">
    <property type="protein sequence ID" value="CAL0310771.1"/>
    <property type="molecule type" value="Genomic_DNA"/>
</dbReference>
<name>A0AAV1WNX0_LUPLU</name>
<feature type="domain" description="DRBM" evidence="2">
    <location>
        <begin position="1"/>
        <end position="52"/>
    </location>
</feature>
<dbReference type="PROSITE" id="PS50137">
    <property type="entry name" value="DS_RBD"/>
    <property type="match status" value="1"/>
</dbReference>
<dbReference type="Gene3D" id="3.30.160.20">
    <property type="match status" value="1"/>
</dbReference>
<dbReference type="Proteomes" id="UP001497480">
    <property type="component" value="Unassembled WGS sequence"/>
</dbReference>
<sequence>MYKTVNEGSQHVPRFRSTVSVNDKSYTNQVSFLYRKADEQDAARLAFESLPIVMKDVASRLVLEAVNLAPGHQSQHGQSCSSRCLTEQLDRLAKVLSQQNLDFKQTDDVVHDLTPSSSQQAFQSSSP</sequence>
<accession>A0AAV1WNX0</accession>
<evidence type="ECO:0000256" key="1">
    <source>
        <dbReference type="PROSITE-ProRule" id="PRU00266"/>
    </source>
</evidence>
<protein>
    <recommendedName>
        <fullName evidence="2">DRBM domain-containing protein</fullName>
    </recommendedName>
</protein>